<evidence type="ECO:0000313" key="2">
    <source>
        <dbReference type="Proteomes" id="UP000267077"/>
    </source>
</evidence>
<dbReference type="OrthoDB" id="5958728at2"/>
<organism evidence="1 2">
    <name type="scientific">Dyella dinghuensis</name>
    <dbReference type="NCBI Taxonomy" id="1920169"/>
    <lineage>
        <taxon>Bacteria</taxon>
        <taxon>Pseudomonadati</taxon>
        <taxon>Pseudomonadota</taxon>
        <taxon>Gammaproteobacteria</taxon>
        <taxon>Lysobacterales</taxon>
        <taxon>Rhodanobacteraceae</taxon>
        <taxon>Dyella</taxon>
    </lineage>
</organism>
<sequence length="61" mass="6269">MLILGGPDVQQTTAFITELSKTAKADALKGIVVLVVTEPSQTDGVKSALKPTGATVRVATM</sequence>
<dbReference type="Proteomes" id="UP000267077">
    <property type="component" value="Unassembled WGS sequence"/>
</dbReference>
<gene>
    <name evidence="1" type="ORF">EKH79_12555</name>
</gene>
<accession>A0A3S0S3C6</accession>
<comment type="caution">
    <text evidence="1">The sequence shown here is derived from an EMBL/GenBank/DDBJ whole genome shotgun (WGS) entry which is preliminary data.</text>
</comment>
<name>A0A3S0S3C6_9GAMM</name>
<evidence type="ECO:0000313" key="1">
    <source>
        <dbReference type="EMBL" id="RUL63487.1"/>
    </source>
</evidence>
<protein>
    <submittedName>
        <fullName evidence="1">Uncharacterized protein</fullName>
    </submittedName>
</protein>
<dbReference type="EMBL" id="RYZR01000006">
    <property type="protein sequence ID" value="RUL63487.1"/>
    <property type="molecule type" value="Genomic_DNA"/>
</dbReference>
<keyword evidence="2" id="KW-1185">Reference proteome</keyword>
<dbReference type="AlphaFoldDB" id="A0A3S0S3C6"/>
<reference evidence="1 2" key="1">
    <citation type="submission" date="2018-12" db="EMBL/GenBank/DDBJ databases">
        <title>Dyella dinghuensis sp. nov. DHOA06 and Dyella choica sp. nov. 4M-K27, isolated from forest soil.</title>
        <authorList>
            <person name="Qiu L.-H."/>
            <person name="Gao Z.-H."/>
        </authorList>
    </citation>
    <scope>NUCLEOTIDE SEQUENCE [LARGE SCALE GENOMIC DNA]</scope>
    <source>
        <strain evidence="1 2">DHOA06</strain>
    </source>
</reference>
<proteinExistence type="predicted"/>